<dbReference type="Proteomes" id="UP001408594">
    <property type="component" value="Unassembled WGS sequence"/>
</dbReference>
<evidence type="ECO:0000259" key="2">
    <source>
        <dbReference type="Pfam" id="PF01345"/>
    </source>
</evidence>
<evidence type="ECO:0000256" key="1">
    <source>
        <dbReference type="SAM" id="SignalP"/>
    </source>
</evidence>
<keyword evidence="1" id="KW-0732">Signal</keyword>
<reference evidence="3 4" key="1">
    <citation type="submission" date="2024-02" db="EMBL/GenBank/DDBJ databases">
        <title>Microbulbifer aestuariivivens NBRC 112533.</title>
        <authorList>
            <person name="Ichikawa N."/>
            <person name="Katano-Makiyama Y."/>
            <person name="Hidaka K."/>
        </authorList>
    </citation>
    <scope>NUCLEOTIDE SEQUENCE [LARGE SCALE GENOMIC DNA]</scope>
    <source>
        <strain evidence="3 4">NBRC 112533</strain>
    </source>
</reference>
<name>A0ABP9WM13_9GAMM</name>
<evidence type="ECO:0000313" key="4">
    <source>
        <dbReference type="Proteomes" id="UP001408594"/>
    </source>
</evidence>
<proteinExistence type="predicted"/>
<keyword evidence="4" id="KW-1185">Reference proteome</keyword>
<protein>
    <recommendedName>
        <fullName evidence="2">DUF11 domain-containing protein</fullName>
    </recommendedName>
</protein>
<dbReference type="Pfam" id="PF01345">
    <property type="entry name" value="DUF11"/>
    <property type="match status" value="1"/>
</dbReference>
<dbReference type="RefSeq" id="WP_345549029.1">
    <property type="nucleotide sequence ID" value="NZ_BAABRT010000004.1"/>
</dbReference>
<feature type="domain" description="DUF11" evidence="2">
    <location>
        <begin position="53"/>
        <end position="96"/>
    </location>
</feature>
<accession>A0ABP9WM13</accession>
<dbReference type="InterPro" id="IPR047589">
    <property type="entry name" value="DUF11_rpt"/>
</dbReference>
<gene>
    <name evidence="3" type="ORF">Maes01_00771</name>
</gene>
<dbReference type="NCBIfam" id="TIGR01451">
    <property type="entry name" value="B_ant_repeat"/>
    <property type="match status" value="1"/>
</dbReference>
<feature type="chain" id="PRO_5047482463" description="DUF11 domain-containing protein" evidence="1">
    <location>
        <begin position="24"/>
        <end position="159"/>
    </location>
</feature>
<comment type="caution">
    <text evidence="3">The sequence shown here is derived from an EMBL/GenBank/DDBJ whole genome shotgun (WGS) entry which is preliminary data.</text>
</comment>
<dbReference type="EMBL" id="BAABRT010000004">
    <property type="protein sequence ID" value="GAA5524217.1"/>
    <property type="molecule type" value="Genomic_DNA"/>
</dbReference>
<dbReference type="InterPro" id="IPR001434">
    <property type="entry name" value="OmcB-like_DUF11"/>
</dbReference>
<evidence type="ECO:0000313" key="3">
    <source>
        <dbReference type="EMBL" id="GAA5524217.1"/>
    </source>
</evidence>
<feature type="signal peptide" evidence="1">
    <location>
        <begin position="1"/>
        <end position="23"/>
    </location>
</feature>
<organism evidence="3 4">
    <name type="scientific">Microbulbifer aestuariivivens</name>
    <dbReference type="NCBI Taxonomy" id="1908308"/>
    <lineage>
        <taxon>Bacteria</taxon>
        <taxon>Pseudomonadati</taxon>
        <taxon>Pseudomonadota</taxon>
        <taxon>Gammaproteobacteria</taxon>
        <taxon>Cellvibrionales</taxon>
        <taxon>Microbulbiferaceae</taxon>
        <taxon>Microbulbifer</taxon>
    </lineage>
</organism>
<sequence length="159" mass="16461">MNKLVSSLTLAAVLLGAALPTLAAVELETRAFREVAATNAAGQQVTRLEPLQSAAPGQEVIYVITYRNTGDQPAQGLVVNNQVPAQMEYVGGSAEGERAQIAMSVDGSTFGPLASLRVPTADGALRPAEAADVTALRWTIEGAVAPGTSGTVRYRAVLK</sequence>